<proteinExistence type="predicted"/>
<gene>
    <name evidence="2" type="ORF">HDG69_002626</name>
</gene>
<sequence length="323" mass="35770">MALGPWSTADPQRPLLLFAVTPPRRTTTAEDAQRIADRTCERLRDLDLDALVLYDIDDETDRNPDERPFPYLPTLDPGEFRTRHLTGWDGPVVVYRSTGKYTTGELAGWFGAQDPQQVSTVLVGASSSGSAVRTTLSEAQDLRRRHAPELELGGVAIPERHEARGDEHERMRRKQAAGVGFFVTQVVYDVGAAKSMVSDYRYDCAAQGRDPAPVVFTLSVCGSRKTLEFLEWLGVHVPRWMRNDLRHAPDPLATSFDQCVSIAEDLAQFCTRHDIPFGFNVESVSIRRAEIDASVRLAARLGDLLGRGPSPVGPGPHRRAGRP</sequence>
<dbReference type="Gene3D" id="3.20.20.220">
    <property type="match status" value="1"/>
</dbReference>
<accession>A0ABX2A8R6</accession>
<keyword evidence="1" id="KW-0560">Oxidoreductase</keyword>
<name>A0ABX2A8R6_9MICO</name>
<dbReference type="InterPro" id="IPR029041">
    <property type="entry name" value="FAD-linked_oxidoreductase-like"/>
</dbReference>
<protein>
    <recommendedName>
        <fullName evidence="4">Methylenetetrahydrofolate reductase</fullName>
    </recommendedName>
</protein>
<dbReference type="SUPFAM" id="SSF51730">
    <property type="entry name" value="FAD-linked oxidoreductase"/>
    <property type="match status" value="1"/>
</dbReference>
<dbReference type="Proteomes" id="UP000757540">
    <property type="component" value="Unassembled WGS sequence"/>
</dbReference>
<evidence type="ECO:0008006" key="4">
    <source>
        <dbReference type="Google" id="ProtNLM"/>
    </source>
</evidence>
<reference evidence="2 3" key="1">
    <citation type="submission" date="2020-05" db="EMBL/GenBank/DDBJ databases">
        <title>Genomic Encyclopedia of Type Strains, Phase III (KMG-III): the genomes of soil and plant-associated and newly described type strains.</title>
        <authorList>
            <person name="Whitman W."/>
        </authorList>
    </citation>
    <scope>NUCLEOTIDE SEQUENCE [LARGE SCALE GENOMIC DNA]</scope>
    <source>
        <strain evidence="2 3">KCTC 19046</strain>
    </source>
</reference>
<organism evidence="2 3">
    <name type="scientific">Isoptericola halotolerans</name>
    <dbReference type="NCBI Taxonomy" id="300560"/>
    <lineage>
        <taxon>Bacteria</taxon>
        <taxon>Bacillati</taxon>
        <taxon>Actinomycetota</taxon>
        <taxon>Actinomycetes</taxon>
        <taxon>Micrococcales</taxon>
        <taxon>Promicromonosporaceae</taxon>
        <taxon>Isoptericola</taxon>
    </lineage>
</organism>
<dbReference type="EMBL" id="JABEZU010000003">
    <property type="protein sequence ID" value="NOV98041.1"/>
    <property type="molecule type" value="Genomic_DNA"/>
</dbReference>
<keyword evidence="3" id="KW-1185">Reference proteome</keyword>
<evidence type="ECO:0000256" key="1">
    <source>
        <dbReference type="ARBA" id="ARBA00023002"/>
    </source>
</evidence>
<comment type="caution">
    <text evidence="2">The sequence shown here is derived from an EMBL/GenBank/DDBJ whole genome shotgun (WGS) entry which is preliminary data.</text>
</comment>
<evidence type="ECO:0000313" key="2">
    <source>
        <dbReference type="EMBL" id="NOV98041.1"/>
    </source>
</evidence>
<evidence type="ECO:0000313" key="3">
    <source>
        <dbReference type="Proteomes" id="UP000757540"/>
    </source>
</evidence>